<name>A0AAW1MK21_POPJA</name>
<evidence type="ECO:0000313" key="3">
    <source>
        <dbReference type="Proteomes" id="UP001458880"/>
    </source>
</evidence>
<evidence type="ECO:0000313" key="2">
    <source>
        <dbReference type="EMBL" id="KAK9746494.1"/>
    </source>
</evidence>
<sequence>MKKYCLLILACLWIISNSLSSTERIPSIAVLTQTIIKSGWRTLEDYSNIKNGKSIEEKQTGLSRKMEQISEILWQLEEPISAISYLNFFGGTGDERIFDELFPLVQQIDKEYDWLKKVLILGKRVNYTVAIDLAKPAVSNETFSTKMIMEKIGEYVVPRYNGLSSSGILQLLTDNRNAFDDIMRISVQSPRQYLYNLFNKIAITEIKAYVVVQLSYAILEIYGEGYFSRESMLIKAQIPKILQELTNETIQATGKLSGLYWKEDPAQYRKGENYLEISRLLQGYVVNEIILNKGKSCYEKCDKFNEVHISKCQKDPLCKKQPPCGGRIYNCRSLRTIDMQICLAPQHTTRRYDYIEYVNHDVLGVKSICSNSTLNVNAWIGWCPYCMCFCDEEGSYSDRYFSLRQVVSDVKNNKVVTGIRFAKKNRIIHLQIQQGEILPYGVINMTSLEWVPVDNFKINDRCRNTTLRRNKHDQFRMGAG</sequence>
<proteinExistence type="predicted"/>
<dbReference type="PANTHER" id="PTHR47890">
    <property type="entry name" value="LD24308P"/>
    <property type="match status" value="1"/>
</dbReference>
<dbReference type="EMBL" id="JASPKY010000039">
    <property type="protein sequence ID" value="KAK9746494.1"/>
    <property type="molecule type" value="Genomic_DNA"/>
</dbReference>
<protein>
    <submittedName>
        <fullName evidence="2">Uncharacterized protein</fullName>
    </submittedName>
</protein>
<comment type="caution">
    <text evidence="2">The sequence shown here is derived from an EMBL/GenBank/DDBJ whole genome shotgun (WGS) entry which is preliminary data.</text>
</comment>
<keyword evidence="1" id="KW-0732">Signal</keyword>
<dbReference type="AlphaFoldDB" id="A0AAW1MK21"/>
<feature type="chain" id="PRO_5043934715" evidence="1">
    <location>
        <begin position="21"/>
        <end position="480"/>
    </location>
</feature>
<evidence type="ECO:0000256" key="1">
    <source>
        <dbReference type="SAM" id="SignalP"/>
    </source>
</evidence>
<reference evidence="2 3" key="1">
    <citation type="journal article" date="2024" name="BMC Genomics">
        <title>De novo assembly and annotation of Popillia japonica's genome with initial clues to its potential as an invasive pest.</title>
        <authorList>
            <person name="Cucini C."/>
            <person name="Boschi S."/>
            <person name="Funari R."/>
            <person name="Cardaioli E."/>
            <person name="Iannotti N."/>
            <person name="Marturano G."/>
            <person name="Paoli F."/>
            <person name="Bruttini M."/>
            <person name="Carapelli A."/>
            <person name="Frati F."/>
            <person name="Nardi F."/>
        </authorList>
    </citation>
    <scope>NUCLEOTIDE SEQUENCE [LARGE SCALE GENOMIC DNA]</scope>
    <source>
        <strain evidence="2">DMR45628</strain>
    </source>
</reference>
<organism evidence="2 3">
    <name type="scientific">Popillia japonica</name>
    <name type="common">Japanese beetle</name>
    <dbReference type="NCBI Taxonomy" id="7064"/>
    <lineage>
        <taxon>Eukaryota</taxon>
        <taxon>Metazoa</taxon>
        <taxon>Ecdysozoa</taxon>
        <taxon>Arthropoda</taxon>
        <taxon>Hexapoda</taxon>
        <taxon>Insecta</taxon>
        <taxon>Pterygota</taxon>
        <taxon>Neoptera</taxon>
        <taxon>Endopterygota</taxon>
        <taxon>Coleoptera</taxon>
        <taxon>Polyphaga</taxon>
        <taxon>Scarabaeiformia</taxon>
        <taxon>Scarabaeidae</taxon>
        <taxon>Rutelinae</taxon>
        <taxon>Popillia</taxon>
    </lineage>
</organism>
<gene>
    <name evidence="2" type="ORF">QE152_g6085</name>
</gene>
<dbReference type="Proteomes" id="UP001458880">
    <property type="component" value="Unassembled WGS sequence"/>
</dbReference>
<dbReference type="InterPro" id="IPR032062">
    <property type="entry name" value="DUF4803"/>
</dbReference>
<feature type="signal peptide" evidence="1">
    <location>
        <begin position="1"/>
        <end position="20"/>
    </location>
</feature>
<accession>A0AAW1MK21</accession>
<dbReference type="Pfam" id="PF16061">
    <property type="entry name" value="DUF4803"/>
    <property type="match status" value="1"/>
</dbReference>
<dbReference type="PANTHER" id="PTHR47890:SF1">
    <property type="entry name" value="LD24308P"/>
    <property type="match status" value="1"/>
</dbReference>
<keyword evidence="3" id="KW-1185">Reference proteome</keyword>